<accession>A0AAV0NT43</accession>
<sequence length="74" mass="8677">MVNIDHPYLVALRSSPEMEREACFWATSRVDRIHCGDVMRKEVVHPQWRQALDLEDDTYGELCVEFFSTFTIGK</sequence>
<feature type="non-terminal residue" evidence="1">
    <location>
        <position position="74"/>
    </location>
</feature>
<name>A0AAV0NT43_9ROSI</name>
<evidence type="ECO:0000313" key="1">
    <source>
        <dbReference type="EMBL" id="CAI0461793.1"/>
    </source>
</evidence>
<proteinExistence type="predicted"/>
<reference evidence="1" key="1">
    <citation type="submission" date="2022-08" db="EMBL/GenBank/DDBJ databases">
        <authorList>
            <person name="Gutierrez-Valencia J."/>
        </authorList>
    </citation>
    <scope>NUCLEOTIDE SEQUENCE</scope>
</reference>
<organism evidence="1 2">
    <name type="scientific">Linum tenue</name>
    <dbReference type="NCBI Taxonomy" id="586396"/>
    <lineage>
        <taxon>Eukaryota</taxon>
        <taxon>Viridiplantae</taxon>
        <taxon>Streptophyta</taxon>
        <taxon>Embryophyta</taxon>
        <taxon>Tracheophyta</taxon>
        <taxon>Spermatophyta</taxon>
        <taxon>Magnoliopsida</taxon>
        <taxon>eudicotyledons</taxon>
        <taxon>Gunneridae</taxon>
        <taxon>Pentapetalae</taxon>
        <taxon>rosids</taxon>
        <taxon>fabids</taxon>
        <taxon>Malpighiales</taxon>
        <taxon>Linaceae</taxon>
        <taxon>Linum</taxon>
    </lineage>
</organism>
<protein>
    <submittedName>
        <fullName evidence="1">Uncharacterized protein</fullName>
    </submittedName>
</protein>
<evidence type="ECO:0000313" key="2">
    <source>
        <dbReference type="Proteomes" id="UP001154282"/>
    </source>
</evidence>
<keyword evidence="2" id="KW-1185">Reference proteome</keyword>
<dbReference type="AlphaFoldDB" id="A0AAV0NT43"/>
<comment type="caution">
    <text evidence="1">The sequence shown here is derived from an EMBL/GenBank/DDBJ whole genome shotgun (WGS) entry which is preliminary data.</text>
</comment>
<gene>
    <name evidence="1" type="ORF">LITE_LOCUS35096</name>
</gene>
<dbReference type="Proteomes" id="UP001154282">
    <property type="component" value="Unassembled WGS sequence"/>
</dbReference>
<dbReference type="EMBL" id="CAMGYJ010000008">
    <property type="protein sequence ID" value="CAI0461793.1"/>
    <property type="molecule type" value="Genomic_DNA"/>
</dbReference>